<evidence type="ECO:0000313" key="3">
    <source>
        <dbReference type="Proteomes" id="UP000273982"/>
    </source>
</evidence>
<feature type="domain" description="Metalloprotease TldD/E C-terminal" evidence="1">
    <location>
        <begin position="221"/>
        <end position="438"/>
    </location>
</feature>
<dbReference type="KEGG" id="mros:EHO51_03075"/>
<proteinExistence type="predicted"/>
<accession>A0A3G8M1K0</accession>
<reference evidence="2 3" key="1">
    <citation type="submission" date="2018-11" db="EMBL/GenBank/DDBJ databases">
        <title>Genome squencing of methanotrophic bacteria isolated from alkaline groundwater in Korea.</title>
        <authorList>
            <person name="Nguyen L.N."/>
        </authorList>
    </citation>
    <scope>NUCLEOTIDE SEQUENCE [LARGE SCALE GENOMIC DNA]</scope>
    <source>
        <strain evidence="2 3">GW6</strain>
    </source>
</reference>
<name>A0A3G8M1K0_9HYPH</name>
<dbReference type="PANTHER" id="PTHR43666">
    <property type="entry name" value="TLDD PROTEIN"/>
    <property type="match status" value="1"/>
</dbReference>
<dbReference type="Pfam" id="PF19289">
    <property type="entry name" value="PmbA_TldD_3rd"/>
    <property type="match status" value="1"/>
</dbReference>
<protein>
    <submittedName>
        <fullName evidence="2">TldD/PmbA family protein</fullName>
    </submittedName>
</protein>
<evidence type="ECO:0000313" key="2">
    <source>
        <dbReference type="EMBL" id="AZG75801.1"/>
    </source>
</evidence>
<dbReference type="PANTHER" id="PTHR43666:SF1">
    <property type="entry name" value="CONSERVED PROTEIN"/>
    <property type="match status" value="1"/>
</dbReference>
<dbReference type="Gene3D" id="3.30.2290.10">
    <property type="entry name" value="PmbA/TldD superfamily"/>
    <property type="match status" value="1"/>
</dbReference>
<dbReference type="EMBL" id="CP034086">
    <property type="protein sequence ID" value="AZG75801.1"/>
    <property type="molecule type" value="Genomic_DNA"/>
</dbReference>
<dbReference type="Proteomes" id="UP000273982">
    <property type="component" value="Chromosome"/>
</dbReference>
<evidence type="ECO:0000259" key="1">
    <source>
        <dbReference type="Pfam" id="PF19289"/>
    </source>
</evidence>
<dbReference type="RefSeq" id="WP_124737652.1">
    <property type="nucleotide sequence ID" value="NZ_CP034086.1"/>
</dbReference>
<dbReference type="SUPFAM" id="SSF111283">
    <property type="entry name" value="Putative modulator of DNA gyrase, PmbA/TldD"/>
    <property type="match status" value="1"/>
</dbReference>
<dbReference type="GO" id="GO:0008237">
    <property type="term" value="F:metallopeptidase activity"/>
    <property type="evidence" value="ECO:0007669"/>
    <property type="project" value="InterPro"/>
</dbReference>
<dbReference type="InterPro" id="IPR045569">
    <property type="entry name" value="Metalloprtase-TldD/E_C"/>
</dbReference>
<dbReference type="GO" id="GO:0006508">
    <property type="term" value="P:proteolysis"/>
    <property type="evidence" value="ECO:0007669"/>
    <property type="project" value="InterPro"/>
</dbReference>
<dbReference type="InterPro" id="IPR036059">
    <property type="entry name" value="TldD/PmbA_sf"/>
</dbReference>
<organism evidence="2 3">
    <name type="scientific">Methylocystis rosea</name>
    <dbReference type="NCBI Taxonomy" id="173366"/>
    <lineage>
        <taxon>Bacteria</taxon>
        <taxon>Pseudomonadati</taxon>
        <taxon>Pseudomonadota</taxon>
        <taxon>Alphaproteobacteria</taxon>
        <taxon>Hyphomicrobiales</taxon>
        <taxon>Methylocystaceae</taxon>
        <taxon>Methylocystis</taxon>
    </lineage>
</organism>
<sequence length="444" mass="47766">MFLSSDDAKSIADKALTRSKADACAVHIQGGLDQSLRFARGGATTNLATAEAALRISSHIGGRIGSCSISRFDDAALAGAVARSEEIARMLPVDPDYVAPLGPQNYGFSDRYDDATANLRLDALADAAARVIEEGARIGVDTFGCATTARRFDAYATSAGLFAYERRSEIDLSATARNRADAWSGWAGAHQFFADRLDAEAIARVACAKGAHDATPVDLEPGAYTVVLEPEATTELAFWLIRTMEARAADEGRSFFARPGGGALLGEKLFDEKLTIRVDPADPLAPEAAVGYEGVPHRARAFVENGVVTTLYRSRAWAQKTESEPIPFAQNFVMSGGDVSLDDMVRSVRRGVLVTRFWYTNIVDRKSLLLTGLTRDGNFLIENGRIVAPMRNMRFNQRLGELFSNIKALGPTRRTWRAAGEGGAPAAPAMLVEGFNFSSKSSGI</sequence>
<gene>
    <name evidence="2" type="ORF">EHO51_03075</name>
</gene>
<dbReference type="InterPro" id="IPR035068">
    <property type="entry name" value="TldD/PmbA_N"/>
</dbReference>
<dbReference type="AlphaFoldDB" id="A0A3G8M1K0"/>